<dbReference type="InterPro" id="IPR005135">
    <property type="entry name" value="Endo/exonuclease/phosphatase"/>
</dbReference>
<protein>
    <recommendedName>
        <fullName evidence="2">Endonuclease/exonuclease/phosphatase domain-containing protein</fullName>
    </recommendedName>
</protein>
<dbReference type="Pfam" id="PF03372">
    <property type="entry name" value="Exo_endo_phos"/>
    <property type="match status" value="1"/>
</dbReference>
<dbReference type="PANTHER" id="PTHR33710">
    <property type="entry name" value="BNAC02G09200D PROTEIN"/>
    <property type="match status" value="1"/>
</dbReference>
<reference evidence="3" key="1">
    <citation type="submission" date="2020-10" db="EMBL/GenBank/DDBJ databases">
        <authorList>
            <person name="Han B."/>
            <person name="Lu T."/>
            <person name="Zhao Q."/>
            <person name="Huang X."/>
            <person name="Zhao Y."/>
        </authorList>
    </citation>
    <scope>NUCLEOTIDE SEQUENCE</scope>
</reference>
<proteinExistence type="predicted"/>
<accession>A0A811MNV0</accession>
<comment type="caution">
    <text evidence="3">The sequence shown here is derived from an EMBL/GenBank/DDBJ whole genome shotgun (WGS) entry which is preliminary data.</text>
</comment>
<sequence length="302" mass="34316">MRKIAALYEKFKATGSGSDSGRGRGRGRGKGKEKVKGARSPSPVASSSSSEEEEVPSAHTSGDEEEVQEEQEQVEAETVGSQEDADKILFLEELEAIRDTCQGPWAITGDFNLILNEADKSNERIDRTNLRRFRRTVAALELQDLHLHGRCFTWSNEREHPTLVRLDRVLVSIDWDTLFPNAHLRGLSSDASDHAALLLQTNLGQMSKVRFHFELFWPKFDDYIDVVLEAWKRPANIQDPMLRLDAMLRSLVRDLQRRAAERISEIKAQLLMARELVLRLDSAQERRQLSEAVRRRTGLGNV</sequence>
<dbReference type="AlphaFoldDB" id="A0A811MNV0"/>
<gene>
    <name evidence="3" type="ORF">NCGR_LOCUS5523</name>
</gene>
<dbReference type="InterPro" id="IPR036691">
    <property type="entry name" value="Endo/exonu/phosph_ase_sf"/>
</dbReference>
<organism evidence="3 4">
    <name type="scientific">Miscanthus lutarioriparius</name>
    <dbReference type="NCBI Taxonomy" id="422564"/>
    <lineage>
        <taxon>Eukaryota</taxon>
        <taxon>Viridiplantae</taxon>
        <taxon>Streptophyta</taxon>
        <taxon>Embryophyta</taxon>
        <taxon>Tracheophyta</taxon>
        <taxon>Spermatophyta</taxon>
        <taxon>Magnoliopsida</taxon>
        <taxon>Liliopsida</taxon>
        <taxon>Poales</taxon>
        <taxon>Poaceae</taxon>
        <taxon>PACMAD clade</taxon>
        <taxon>Panicoideae</taxon>
        <taxon>Andropogonodae</taxon>
        <taxon>Andropogoneae</taxon>
        <taxon>Saccharinae</taxon>
        <taxon>Miscanthus</taxon>
    </lineage>
</organism>
<feature type="compositionally biased region" description="Acidic residues" evidence="1">
    <location>
        <begin position="63"/>
        <end position="75"/>
    </location>
</feature>
<keyword evidence="4" id="KW-1185">Reference proteome</keyword>
<evidence type="ECO:0000313" key="4">
    <source>
        <dbReference type="Proteomes" id="UP000604825"/>
    </source>
</evidence>
<dbReference type="Proteomes" id="UP000604825">
    <property type="component" value="Unassembled WGS sequence"/>
</dbReference>
<dbReference type="OrthoDB" id="685351at2759"/>
<feature type="region of interest" description="Disordered" evidence="1">
    <location>
        <begin position="1"/>
        <end position="81"/>
    </location>
</feature>
<dbReference type="SUPFAM" id="SSF56219">
    <property type="entry name" value="DNase I-like"/>
    <property type="match status" value="1"/>
</dbReference>
<evidence type="ECO:0000313" key="3">
    <source>
        <dbReference type="EMBL" id="CAD6209316.1"/>
    </source>
</evidence>
<evidence type="ECO:0000259" key="2">
    <source>
        <dbReference type="Pfam" id="PF03372"/>
    </source>
</evidence>
<feature type="compositionally biased region" description="Low complexity" evidence="1">
    <location>
        <begin position="40"/>
        <end position="49"/>
    </location>
</feature>
<dbReference type="Gene3D" id="3.60.10.10">
    <property type="entry name" value="Endonuclease/exonuclease/phosphatase"/>
    <property type="match status" value="1"/>
</dbReference>
<evidence type="ECO:0000256" key="1">
    <source>
        <dbReference type="SAM" id="MobiDB-lite"/>
    </source>
</evidence>
<dbReference type="GO" id="GO:0003824">
    <property type="term" value="F:catalytic activity"/>
    <property type="evidence" value="ECO:0007669"/>
    <property type="project" value="InterPro"/>
</dbReference>
<name>A0A811MNV0_9POAL</name>
<feature type="domain" description="Endonuclease/exonuclease/phosphatase" evidence="2">
    <location>
        <begin position="81"/>
        <end position="194"/>
    </location>
</feature>
<dbReference type="PANTHER" id="PTHR33710:SF48">
    <property type="entry name" value="OS02G0307075 PROTEIN"/>
    <property type="match status" value="1"/>
</dbReference>
<dbReference type="EMBL" id="CAJGYO010000002">
    <property type="protein sequence ID" value="CAD6209316.1"/>
    <property type="molecule type" value="Genomic_DNA"/>
</dbReference>